<dbReference type="PANTHER" id="PTHR38248:SF2">
    <property type="entry name" value="FUNK1 11"/>
    <property type="match status" value="1"/>
</dbReference>
<feature type="domain" description="Fungal-type protein kinase" evidence="2">
    <location>
        <begin position="33"/>
        <end position="440"/>
    </location>
</feature>
<dbReference type="EMBL" id="JBBBZM010000190">
    <property type="protein sequence ID" value="KAL0632062.1"/>
    <property type="molecule type" value="Genomic_DNA"/>
</dbReference>
<evidence type="ECO:0000259" key="2">
    <source>
        <dbReference type="Pfam" id="PF17667"/>
    </source>
</evidence>
<dbReference type="Pfam" id="PF17667">
    <property type="entry name" value="Pkinase_fungal"/>
    <property type="match status" value="1"/>
</dbReference>
<protein>
    <recommendedName>
        <fullName evidence="2">Fungal-type protein kinase domain-containing protein</fullName>
    </recommendedName>
</protein>
<name>A0ABR3G7Y7_9PEZI</name>
<evidence type="ECO:0000313" key="3">
    <source>
        <dbReference type="EMBL" id="KAL0632062.1"/>
    </source>
</evidence>
<gene>
    <name evidence="3" type="ORF">Q9L58_009070</name>
</gene>
<feature type="compositionally biased region" description="Polar residues" evidence="1">
    <location>
        <begin position="292"/>
        <end position="304"/>
    </location>
</feature>
<dbReference type="Proteomes" id="UP001447188">
    <property type="component" value="Unassembled WGS sequence"/>
</dbReference>
<feature type="region of interest" description="Disordered" evidence="1">
    <location>
        <begin position="290"/>
        <end position="318"/>
    </location>
</feature>
<dbReference type="InterPro" id="IPR040976">
    <property type="entry name" value="Pkinase_fungal"/>
</dbReference>
<dbReference type="PANTHER" id="PTHR38248">
    <property type="entry name" value="FUNK1 6"/>
    <property type="match status" value="1"/>
</dbReference>
<proteinExistence type="predicted"/>
<evidence type="ECO:0000313" key="4">
    <source>
        <dbReference type="Proteomes" id="UP001447188"/>
    </source>
</evidence>
<sequence length="460" mass="51452">MVYSQIAPYNTGVSRRYAASPIKPLVGCPSLRKPDLLLLSTSLNTGADVHWSSVLVVGELRMNRRKGLEVNTIVQLANYACLMFATQHCRRFIHAFTICDEYMRCWIFHRGGLMGGDEFSINKNPELFLSVILGYAAMNDNELGFDPTILFTEEDMIVGQMKTKIRLTRPAFFCPLSIASRGTTCWNATLVTDTTECYVLKDSWRSAHHGHEGEMLMMAQDRGVIGIIEYIAHEDVTIDGELDNLFGNVMKGLKVGKAINLVAPKSIFPEQVGWASDQVMPSSTKYVKLPWESNTSGSQDSIQDPPTPPTSNKDQLDNSLRVGRPLSSISNKRHHSAMVGALSLTSSARKRVKSLMPQCRPFDRIHTRVLTRKGRSITTFTSTHELLCAFYGAIKGHRSLYENGILHRDVSINIMIAFPDQHRIDCLTGFLIDLDMAIEMLSPVGRPIGREQWSSWLSVP</sequence>
<accession>A0ABR3G7Y7</accession>
<evidence type="ECO:0000256" key="1">
    <source>
        <dbReference type="SAM" id="MobiDB-lite"/>
    </source>
</evidence>
<organism evidence="3 4">
    <name type="scientific">Discina gigas</name>
    <dbReference type="NCBI Taxonomy" id="1032678"/>
    <lineage>
        <taxon>Eukaryota</taxon>
        <taxon>Fungi</taxon>
        <taxon>Dikarya</taxon>
        <taxon>Ascomycota</taxon>
        <taxon>Pezizomycotina</taxon>
        <taxon>Pezizomycetes</taxon>
        <taxon>Pezizales</taxon>
        <taxon>Discinaceae</taxon>
        <taxon>Discina</taxon>
    </lineage>
</organism>
<reference evidence="3 4" key="1">
    <citation type="submission" date="2024-02" db="EMBL/GenBank/DDBJ databases">
        <title>Discinaceae phylogenomics.</title>
        <authorList>
            <person name="Dirks A.C."/>
            <person name="James T.Y."/>
        </authorList>
    </citation>
    <scope>NUCLEOTIDE SEQUENCE [LARGE SCALE GENOMIC DNA]</scope>
    <source>
        <strain evidence="3 4">ACD0624</strain>
    </source>
</reference>
<keyword evidence="4" id="KW-1185">Reference proteome</keyword>
<comment type="caution">
    <text evidence="3">The sequence shown here is derived from an EMBL/GenBank/DDBJ whole genome shotgun (WGS) entry which is preliminary data.</text>
</comment>